<evidence type="ECO:0000313" key="12">
    <source>
        <dbReference type="Proteomes" id="UP000091979"/>
    </source>
</evidence>
<comment type="caution">
    <text evidence="11">The sequence shown here is derived from an EMBL/GenBank/DDBJ whole genome shotgun (WGS) entry which is preliminary data.</text>
</comment>
<dbReference type="NCBIfam" id="TIGR00547">
    <property type="entry name" value="lolA"/>
    <property type="match status" value="1"/>
</dbReference>
<evidence type="ECO:0000313" key="11">
    <source>
        <dbReference type="EMBL" id="OBQ45835.1"/>
    </source>
</evidence>
<evidence type="ECO:0000256" key="5">
    <source>
        <dbReference type="ARBA" id="ARBA00022448"/>
    </source>
</evidence>
<comment type="similarity">
    <text evidence="2">Belongs to the LolA family.</text>
</comment>
<dbReference type="Pfam" id="PF03548">
    <property type="entry name" value="LolA"/>
    <property type="match status" value="1"/>
</dbReference>
<comment type="subunit">
    <text evidence="3">Monomer.</text>
</comment>
<dbReference type="CDD" id="cd16325">
    <property type="entry name" value="LolA"/>
    <property type="match status" value="1"/>
</dbReference>
<dbReference type="Proteomes" id="UP000091979">
    <property type="component" value="Unassembled WGS sequence"/>
</dbReference>
<dbReference type="GO" id="GO:0042953">
    <property type="term" value="P:lipoprotein transport"/>
    <property type="evidence" value="ECO:0007669"/>
    <property type="project" value="InterPro"/>
</dbReference>
<evidence type="ECO:0000256" key="8">
    <source>
        <dbReference type="ARBA" id="ARBA00022927"/>
    </source>
</evidence>
<reference evidence="11 12" key="1">
    <citation type="submission" date="2015-01" db="EMBL/GenBank/DDBJ databases">
        <title>Desulfovibrio sp. JC271 draft genome sequence.</title>
        <authorList>
            <person name="Shivani Y."/>
            <person name="Subhash Y."/>
            <person name="Sasikala C."/>
            <person name="Ramana C.V."/>
        </authorList>
    </citation>
    <scope>NUCLEOTIDE SEQUENCE [LARGE SCALE GENOMIC DNA]</scope>
    <source>
        <strain evidence="11 12">JC271</strain>
    </source>
</reference>
<dbReference type="InterPro" id="IPR029046">
    <property type="entry name" value="LolA/LolB/LppX"/>
</dbReference>
<keyword evidence="6 10" id="KW-0732">Signal</keyword>
<feature type="signal peptide" evidence="10">
    <location>
        <begin position="1"/>
        <end position="24"/>
    </location>
</feature>
<feature type="chain" id="PRO_5008600438" description="Outer-membrane lipoprotein carrier protein" evidence="10">
    <location>
        <begin position="25"/>
        <end position="210"/>
    </location>
</feature>
<evidence type="ECO:0000256" key="7">
    <source>
        <dbReference type="ARBA" id="ARBA00022764"/>
    </source>
</evidence>
<evidence type="ECO:0000256" key="9">
    <source>
        <dbReference type="ARBA" id="ARBA00023186"/>
    </source>
</evidence>
<keyword evidence="5" id="KW-0813">Transport</keyword>
<dbReference type="InterPro" id="IPR018323">
    <property type="entry name" value="OM_lipoprot_carrier_LolA_Pbac"/>
</dbReference>
<dbReference type="PATRIC" id="fig|1560234.3.peg.2447"/>
<keyword evidence="12" id="KW-1185">Reference proteome</keyword>
<organism evidence="11 12">
    <name type="scientific">Halodesulfovibrio spirochaetisodalis</name>
    <dbReference type="NCBI Taxonomy" id="1560234"/>
    <lineage>
        <taxon>Bacteria</taxon>
        <taxon>Pseudomonadati</taxon>
        <taxon>Thermodesulfobacteriota</taxon>
        <taxon>Desulfovibrionia</taxon>
        <taxon>Desulfovibrionales</taxon>
        <taxon>Desulfovibrionaceae</taxon>
        <taxon>Halodesulfovibrio</taxon>
    </lineage>
</organism>
<proteinExistence type="inferred from homology"/>
<dbReference type="PANTHER" id="PTHR35869:SF1">
    <property type="entry name" value="OUTER-MEMBRANE LIPOPROTEIN CARRIER PROTEIN"/>
    <property type="match status" value="1"/>
</dbReference>
<evidence type="ECO:0000256" key="3">
    <source>
        <dbReference type="ARBA" id="ARBA00011245"/>
    </source>
</evidence>
<dbReference type="STRING" id="1560234.SP90_15750"/>
<name>A0A1B7X8Y2_9BACT</name>
<evidence type="ECO:0000256" key="10">
    <source>
        <dbReference type="SAM" id="SignalP"/>
    </source>
</evidence>
<dbReference type="AlphaFoldDB" id="A0A1B7X8Y2"/>
<dbReference type="EMBL" id="JXMS01000038">
    <property type="protein sequence ID" value="OBQ45835.1"/>
    <property type="molecule type" value="Genomic_DNA"/>
</dbReference>
<gene>
    <name evidence="11" type="ORF">SP90_15750</name>
</gene>
<dbReference type="GO" id="GO:0042597">
    <property type="term" value="C:periplasmic space"/>
    <property type="evidence" value="ECO:0007669"/>
    <property type="project" value="UniProtKB-SubCell"/>
</dbReference>
<sequence length="210" mass="23592">MNQKITTSLLTLCLLCLSAGFANAGIETLAQSYGKAETITANFVQTLIHKDSGSKEVRTGSFVIKRPQLVRWVTNRPSSELLVVNKTAVWNYLKDEEVVYKYPLDLADESQNALRFLLGESNVENDFFVEDGEEKGSYLLVPKEPTANLTEATIWINDENGVITRLRIVDFYGNINDISFKNVEFNKPVNDSVFDFTPPEGVDVEDNTKK</sequence>
<evidence type="ECO:0000256" key="1">
    <source>
        <dbReference type="ARBA" id="ARBA00004418"/>
    </source>
</evidence>
<dbReference type="InterPro" id="IPR004564">
    <property type="entry name" value="OM_lipoprot_carrier_LolA-like"/>
</dbReference>
<dbReference type="PANTHER" id="PTHR35869">
    <property type="entry name" value="OUTER-MEMBRANE LIPOPROTEIN CARRIER PROTEIN"/>
    <property type="match status" value="1"/>
</dbReference>
<accession>A0A1B7X8Y2</accession>
<keyword evidence="8" id="KW-0653">Protein transport</keyword>
<evidence type="ECO:0000256" key="2">
    <source>
        <dbReference type="ARBA" id="ARBA00007615"/>
    </source>
</evidence>
<protein>
    <recommendedName>
        <fullName evidence="4">Outer-membrane lipoprotein carrier protein</fullName>
    </recommendedName>
</protein>
<evidence type="ECO:0000256" key="6">
    <source>
        <dbReference type="ARBA" id="ARBA00022729"/>
    </source>
</evidence>
<evidence type="ECO:0000256" key="4">
    <source>
        <dbReference type="ARBA" id="ARBA00014035"/>
    </source>
</evidence>
<keyword evidence="9" id="KW-0143">Chaperone</keyword>
<keyword evidence="7" id="KW-0574">Periplasm</keyword>
<dbReference type="RefSeq" id="WP_066858576.1">
    <property type="nucleotide sequence ID" value="NZ_JXMS01000038.1"/>
</dbReference>
<dbReference type="SUPFAM" id="SSF89392">
    <property type="entry name" value="Prokaryotic lipoproteins and lipoprotein localization factors"/>
    <property type="match status" value="1"/>
</dbReference>
<comment type="subcellular location">
    <subcellularLocation>
        <location evidence="1">Periplasm</location>
    </subcellularLocation>
</comment>
<dbReference type="Gene3D" id="2.50.20.10">
    <property type="entry name" value="Lipoprotein localisation LolA/LolB/LppX"/>
    <property type="match status" value="1"/>
</dbReference>